<gene>
    <name evidence="1" type="ORF">KABACHOK_03920</name>
</gene>
<sequence>MSVEFCDGLDTITTITHLNQRWDTVDTSTTYANVSTTLGRAGGTALTNGGGGNVTTLCAKQLPRPLAALGQDAVIYSASIYYISAPIARRLLLTLVNFLPPVSQNTQTPWSSTTSTSTWITVSYNTSGRLELLLNGTLLATGTNPMVAGEWKRIEIRVANIDDAGATAEVRVNGVTEISFTGDLFAAGSRQIEAIAYHFTNTHRGDDILVLSSGGSTMNGFLGDLIIDTQRPNGPGATTQSTPNTGTAWQAVDDIASDGQTTYTAIDTVGNKDTYAYSNMTTTPTTIHGVVVTTAAQSQGMSPRQFKTLSRLAGVEEEGLAQNVLLDLTANYRFSQDTFATKPGGGAWTRADVDAAEFGWKVTQ</sequence>
<organism evidence="1 2">
    <name type="scientific">Brevundimonas phage vB_BpoS-Kabachok</name>
    <dbReference type="NCBI Taxonomy" id="2948600"/>
    <lineage>
        <taxon>Viruses</taxon>
        <taxon>Duplodnaviria</taxon>
        <taxon>Heunggongvirae</taxon>
        <taxon>Uroviricota</taxon>
        <taxon>Caudoviricetes</taxon>
        <taxon>Jeanschmidtviridae</taxon>
        <taxon>Marchewkavirus</taxon>
        <taxon>Marchewkavirus kabachok</taxon>
    </lineage>
</organism>
<accession>A0A9E7MQE0</accession>
<evidence type="ECO:0000313" key="2">
    <source>
        <dbReference type="Proteomes" id="UP001056685"/>
    </source>
</evidence>
<dbReference type="Proteomes" id="UP001056685">
    <property type="component" value="Segment"/>
</dbReference>
<protein>
    <submittedName>
        <fullName evidence="1">Uncharacterized protein</fullName>
    </submittedName>
</protein>
<name>A0A9E7MQE0_9CAUD</name>
<reference evidence="1" key="1">
    <citation type="submission" date="2022-05" db="EMBL/GenBank/DDBJ databases">
        <authorList>
            <person name="Friedrich I."/>
            <person name="Poehlein A."/>
            <person name="Schneider D."/>
            <person name="Hertel R."/>
            <person name="Daniel R."/>
        </authorList>
    </citation>
    <scope>NUCLEOTIDE SEQUENCE</scope>
</reference>
<keyword evidence="2" id="KW-1185">Reference proteome</keyword>
<proteinExistence type="predicted"/>
<evidence type="ECO:0000313" key="1">
    <source>
        <dbReference type="EMBL" id="USN14225.1"/>
    </source>
</evidence>
<dbReference type="EMBL" id="ON529852">
    <property type="protein sequence ID" value="USN14225.1"/>
    <property type="molecule type" value="Genomic_DNA"/>
</dbReference>